<dbReference type="AlphaFoldDB" id="A0A4U6WG25"/>
<proteinExistence type="predicted"/>
<dbReference type="EMBL" id="CM016552">
    <property type="protein sequence ID" value="TKW40703.1"/>
    <property type="molecule type" value="Genomic_DNA"/>
</dbReference>
<dbReference type="Proteomes" id="UP000298652">
    <property type="component" value="Chromosome 1"/>
</dbReference>
<accession>A0A4U6WG25</accession>
<name>A0A4U6WG25_SETVI</name>
<reference evidence="1" key="1">
    <citation type="submission" date="2019-03" db="EMBL/GenBank/DDBJ databases">
        <title>WGS assembly of Setaria viridis.</title>
        <authorList>
            <person name="Huang P."/>
            <person name="Jenkins J."/>
            <person name="Grimwood J."/>
            <person name="Barry K."/>
            <person name="Healey A."/>
            <person name="Mamidi S."/>
            <person name="Sreedasyam A."/>
            <person name="Shu S."/>
            <person name="Feldman M."/>
            <person name="Wu J."/>
            <person name="Yu Y."/>
            <person name="Chen C."/>
            <person name="Johnson J."/>
            <person name="Rokhsar D."/>
            <person name="Baxter I."/>
            <person name="Schmutz J."/>
            <person name="Brutnell T."/>
            <person name="Kellogg E."/>
        </authorList>
    </citation>
    <scope>NUCLEOTIDE SEQUENCE [LARGE SCALE GENOMIC DNA]</scope>
</reference>
<evidence type="ECO:0000313" key="2">
    <source>
        <dbReference type="Proteomes" id="UP000298652"/>
    </source>
</evidence>
<gene>
    <name evidence="1" type="ORF">SEVIR_1G263000v2</name>
</gene>
<keyword evidence="2" id="KW-1185">Reference proteome</keyword>
<evidence type="ECO:0000313" key="1">
    <source>
        <dbReference type="EMBL" id="TKW40703.1"/>
    </source>
</evidence>
<organism evidence="1 2">
    <name type="scientific">Setaria viridis</name>
    <name type="common">Green bristlegrass</name>
    <name type="synonym">Setaria italica subsp. viridis</name>
    <dbReference type="NCBI Taxonomy" id="4556"/>
    <lineage>
        <taxon>Eukaryota</taxon>
        <taxon>Viridiplantae</taxon>
        <taxon>Streptophyta</taxon>
        <taxon>Embryophyta</taxon>
        <taxon>Tracheophyta</taxon>
        <taxon>Spermatophyta</taxon>
        <taxon>Magnoliopsida</taxon>
        <taxon>Liliopsida</taxon>
        <taxon>Poales</taxon>
        <taxon>Poaceae</taxon>
        <taxon>PACMAD clade</taxon>
        <taxon>Panicoideae</taxon>
        <taxon>Panicodae</taxon>
        <taxon>Paniceae</taxon>
        <taxon>Cenchrinae</taxon>
        <taxon>Setaria</taxon>
    </lineage>
</organism>
<sequence length="33" mass="3616">MPTVEEVLAMEPKVLPSKESIDEANGYLCCTAF</sequence>
<protein>
    <submittedName>
        <fullName evidence="1">Uncharacterized protein</fullName>
    </submittedName>
</protein>
<dbReference type="Gramene" id="TKW40703">
    <property type="protein sequence ID" value="TKW40703"/>
    <property type="gene ID" value="SEVIR_1G263000v2"/>
</dbReference>